<evidence type="ECO:0000313" key="2">
    <source>
        <dbReference type="EMBL" id="MBK5143081.1"/>
    </source>
</evidence>
<name>A0ABS1IMW7_9GAMM</name>
<keyword evidence="3" id="KW-1185">Reference proteome</keyword>
<evidence type="ECO:0000313" key="3">
    <source>
        <dbReference type="Proteomes" id="UP001296921"/>
    </source>
</evidence>
<dbReference type="EMBL" id="JADRCR010000002">
    <property type="protein sequence ID" value="MBK5143081.1"/>
    <property type="molecule type" value="Genomic_DNA"/>
</dbReference>
<dbReference type="Proteomes" id="UP001296921">
    <property type="component" value="Unassembled WGS sequence"/>
</dbReference>
<evidence type="ECO:0000259" key="1">
    <source>
        <dbReference type="Pfam" id="PF15977"/>
    </source>
</evidence>
<reference evidence="2 3" key="1">
    <citation type="submission" date="2020-11" db="EMBL/GenBank/DDBJ databases">
        <title>Insectihabitans protaetiae gen. nov. sp. nov. and Insectihabitans allomyrinae sp. nov., isolated from larvae of Protaetia brevitarsis seulensis and Allomyrina dichotoma, respectively.</title>
        <authorList>
            <person name="Lee S.D."/>
            <person name="Byeon Y.-S."/>
            <person name="Kim S.-M."/>
            <person name="Yang H.L."/>
            <person name="Kim I.S."/>
        </authorList>
    </citation>
    <scope>NUCLEOTIDE SEQUENCE [LARGE SCALE GENOMIC DNA]</scope>
    <source>
        <strain evidence="2 3">BWR-B9</strain>
    </source>
</reference>
<gene>
    <name evidence="2" type="ORF">I2494_05015</name>
</gene>
<organism evidence="2 3">
    <name type="scientific">Limnobaculum allomyrinae</name>
    <dbReference type="NCBI Taxonomy" id="2791986"/>
    <lineage>
        <taxon>Bacteria</taxon>
        <taxon>Pseudomonadati</taxon>
        <taxon>Pseudomonadota</taxon>
        <taxon>Gammaproteobacteria</taxon>
        <taxon>Enterobacterales</taxon>
        <taxon>Budviciaceae</taxon>
        <taxon>Limnobaculum</taxon>
    </lineage>
</organism>
<dbReference type="InterPro" id="IPR041687">
    <property type="entry name" value="HTH_46"/>
</dbReference>
<proteinExistence type="predicted"/>
<accession>A0ABS1IMW7</accession>
<protein>
    <submittedName>
        <fullName evidence="2">Helix-turn-helix domain-containing protein</fullName>
    </submittedName>
</protein>
<feature type="domain" description="IprA winged helix-turn-helix" evidence="1">
    <location>
        <begin position="85"/>
        <end position="150"/>
    </location>
</feature>
<dbReference type="Pfam" id="PF15977">
    <property type="entry name" value="HTH_46"/>
    <property type="match status" value="1"/>
</dbReference>
<sequence length="153" mass="17310">MDRGDRLLTYTEGSAILGLSNTYSPPLIHLYIKPAQTSTIYTLPAEEAQNIIKSKNLFESENYVQNHNTASFFQLYEKTITPNNYAFIRTLLMDLEQNSDAIKTSVTVAAYIIKRSGMSRSYVMLVLSELRKGGYIHMEDGKLTGITSLPERF</sequence>
<dbReference type="RefSeq" id="WP_218468200.1">
    <property type="nucleotide sequence ID" value="NZ_JADRCR010000002.1"/>
</dbReference>
<comment type="caution">
    <text evidence="2">The sequence shown here is derived from an EMBL/GenBank/DDBJ whole genome shotgun (WGS) entry which is preliminary data.</text>
</comment>